<keyword evidence="5" id="KW-0067">ATP-binding</keyword>
<dbReference type="Gene3D" id="3.30.200.20">
    <property type="entry name" value="Phosphorylase Kinase, domain 1"/>
    <property type="match status" value="1"/>
</dbReference>
<dbReference type="SMART" id="SM00220">
    <property type="entry name" value="S_TKc"/>
    <property type="match status" value="1"/>
</dbReference>
<dbReference type="Pfam" id="PF00069">
    <property type="entry name" value="Pkinase"/>
    <property type="match status" value="1"/>
</dbReference>
<keyword evidence="2" id="KW-0808">Transferase</keyword>
<dbReference type="RefSeq" id="WP_162005355.1">
    <property type="nucleotide sequence ID" value="NZ_BKZW01000001.1"/>
</dbReference>
<feature type="compositionally biased region" description="Low complexity" evidence="6">
    <location>
        <begin position="474"/>
        <end position="485"/>
    </location>
</feature>
<evidence type="ECO:0000256" key="3">
    <source>
        <dbReference type="ARBA" id="ARBA00022741"/>
    </source>
</evidence>
<comment type="caution">
    <text evidence="8">The sequence shown here is derived from an EMBL/GenBank/DDBJ whole genome shotgun (WGS) entry which is preliminary data.</text>
</comment>
<keyword evidence="4" id="KW-0418">Kinase</keyword>
<dbReference type="PANTHER" id="PTHR43289">
    <property type="entry name" value="MITOGEN-ACTIVATED PROTEIN KINASE KINASE KINASE 20-RELATED"/>
    <property type="match status" value="1"/>
</dbReference>
<dbReference type="InterPro" id="IPR011009">
    <property type="entry name" value="Kinase-like_dom_sf"/>
</dbReference>
<reference evidence="8 9" key="1">
    <citation type="submission" date="2019-10" db="EMBL/GenBank/DDBJ databases">
        <title>Dictyobacter vulcani sp. nov., within the class Ktedonobacteria, isolated from soil of volcanic Mt. Zao.</title>
        <authorList>
            <person name="Zheng Y."/>
            <person name="Wang C.M."/>
            <person name="Sakai Y."/>
            <person name="Abe K."/>
            <person name="Yokota A."/>
            <person name="Yabe S."/>
        </authorList>
    </citation>
    <scope>NUCLEOTIDE SEQUENCE [LARGE SCALE GENOMIC DNA]</scope>
    <source>
        <strain evidence="8 9">W12</strain>
    </source>
</reference>
<feature type="compositionally biased region" description="Polar residues" evidence="6">
    <location>
        <begin position="552"/>
        <end position="569"/>
    </location>
</feature>
<gene>
    <name evidence="8" type="ORF">KDW_11860</name>
</gene>
<sequence>MSLTHTSLDQTQPEIVRCTRCNTELPPSATFCGQCGERVEKHSGDKSSPKNADISDRYRITSLLRRQPPAQVLLALDTQQQRPVVIHDIDITTLDDENRAQAIAAVQTEYDLLRRQRIPTIMPLVDLRYYDGHLYVIAAWPFALAKDKESAHPQHHVSTLQDLLQSGLGLPEEQTAIQWIYRLSRALEQIHRLEILLGQIEPATILVSQHNYSGEPLLIVSWLPDLLYELMPQPLNHANVSPFCAPEVVRGDIEPRSDVYSLGAILYLLLVGVTPTNANKRQQQPLPSLRDLNPHINSTLDMVVMQALSMERELRYQSASEFSEALQQFIPLTQDGYRTAPVETSSLEDKEAIPISSNIVDNKINGDNEAIENADSEDMTISIVPLQARMARRYLSRIKTGKLELPEQPTGEAIVEKGSIQQRQNDAERLEEPLQKELISPTTDEDHGQEAAYSASTPAESDVIERSDAAIADPTSSPEPASPATVIEKTPEPPVEEPETAASIQEPAPAAPTQDIAQLATVLIKSDSIEAALAARAAQPDTSLASSPVPATRQTNETPARQDSSTGSRDLSIGHIKDLITGSLPGLTRLRHPKDGSTSEDGQSPDSTLLRRMQRFILGEPQHNTSAAALIETPMRVQPNQGYSIRVNIMGRAKTKLDPNAGGLSALCEEETVHIEVRSALYQNYAYIVQQADVSIPAAGYVAEITMPMQPVVVPAAAANDCTSSLWIAIATRCMKNPL</sequence>
<feature type="domain" description="Protein kinase" evidence="7">
    <location>
        <begin position="58"/>
        <end position="330"/>
    </location>
</feature>
<feature type="region of interest" description="Disordered" evidence="6">
    <location>
        <begin position="537"/>
        <end position="608"/>
    </location>
</feature>
<dbReference type="EMBL" id="BKZW01000001">
    <property type="protein sequence ID" value="GER87024.1"/>
    <property type="molecule type" value="Genomic_DNA"/>
</dbReference>
<evidence type="ECO:0000256" key="4">
    <source>
        <dbReference type="ARBA" id="ARBA00022777"/>
    </source>
</evidence>
<evidence type="ECO:0000256" key="5">
    <source>
        <dbReference type="ARBA" id="ARBA00022840"/>
    </source>
</evidence>
<evidence type="ECO:0000256" key="2">
    <source>
        <dbReference type="ARBA" id="ARBA00022679"/>
    </source>
</evidence>
<evidence type="ECO:0000313" key="9">
    <source>
        <dbReference type="Proteomes" id="UP000326912"/>
    </source>
</evidence>
<evidence type="ECO:0000259" key="7">
    <source>
        <dbReference type="PROSITE" id="PS50011"/>
    </source>
</evidence>
<evidence type="ECO:0000256" key="6">
    <source>
        <dbReference type="SAM" id="MobiDB-lite"/>
    </source>
</evidence>
<dbReference type="Gene3D" id="1.10.510.10">
    <property type="entry name" value="Transferase(Phosphotransferase) domain 1"/>
    <property type="match status" value="1"/>
</dbReference>
<feature type="region of interest" description="Disordered" evidence="6">
    <location>
        <begin position="409"/>
        <end position="512"/>
    </location>
</feature>
<accession>A0A5J4KDC7</accession>
<dbReference type="Proteomes" id="UP000326912">
    <property type="component" value="Unassembled WGS sequence"/>
</dbReference>
<dbReference type="PANTHER" id="PTHR43289:SF6">
    <property type="entry name" value="SERINE_THREONINE-PROTEIN KINASE NEKL-3"/>
    <property type="match status" value="1"/>
</dbReference>
<keyword evidence="3" id="KW-0547">Nucleotide-binding</keyword>
<dbReference type="AlphaFoldDB" id="A0A5J4KDC7"/>
<dbReference type="SUPFAM" id="SSF56112">
    <property type="entry name" value="Protein kinase-like (PK-like)"/>
    <property type="match status" value="1"/>
</dbReference>
<feature type="compositionally biased region" description="Basic and acidic residues" evidence="6">
    <location>
        <begin position="425"/>
        <end position="435"/>
    </location>
</feature>
<dbReference type="InterPro" id="IPR000719">
    <property type="entry name" value="Prot_kinase_dom"/>
</dbReference>
<name>A0A5J4KDC7_9CHLR</name>
<dbReference type="GO" id="GO:0004674">
    <property type="term" value="F:protein serine/threonine kinase activity"/>
    <property type="evidence" value="ECO:0007669"/>
    <property type="project" value="UniProtKB-EC"/>
</dbReference>
<evidence type="ECO:0000313" key="8">
    <source>
        <dbReference type="EMBL" id="GER87024.1"/>
    </source>
</evidence>
<protein>
    <recommendedName>
        <fullName evidence="1">non-specific serine/threonine protein kinase</fullName>
        <ecNumber evidence="1">2.7.11.1</ecNumber>
    </recommendedName>
</protein>
<proteinExistence type="predicted"/>
<organism evidence="8 9">
    <name type="scientific">Dictyobacter vulcani</name>
    <dbReference type="NCBI Taxonomy" id="2607529"/>
    <lineage>
        <taxon>Bacteria</taxon>
        <taxon>Bacillati</taxon>
        <taxon>Chloroflexota</taxon>
        <taxon>Ktedonobacteria</taxon>
        <taxon>Ktedonobacterales</taxon>
        <taxon>Dictyobacteraceae</taxon>
        <taxon>Dictyobacter</taxon>
    </lineage>
</organism>
<keyword evidence="9" id="KW-1185">Reference proteome</keyword>
<dbReference type="GO" id="GO:0005524">
    <property type="term" value="F:ATP binding"/>
    <property type="evidence" value="ECO:0007669"/>
    <property type="project" value="UniProtKB-KW"/>
</dbReference>
<dbReference type="PROSITE" id="PS50011">
    <property type="entry name" value="PROTEIN_KINASE_DOM"/>
    <property type="match status" value="1"/>
</dbReference>
<dbReference type="EC" id="2.7.11.1" evidence="1"/>
<evidence type="ECO:0000256" key="1">
    <source>
        <dbReference type="ARBA" id="ARBA00012513"/>
    </source>
</evidence>